<name>A0A2P5EA64_TREOI</name>
<dbReference type="OrthoDB" id="1099323at2759"/>
<dbReference type="FunCoup" id="A0A2P5EA64">
    <property type="interactions" value="49"/>
</dbReference>
<proteinExistence type="predicted"/>
<accession>A0A2P5EA64</accession>
<comment type="caution">
    <text evidence="2">The sequence shown here is derived from an EMBL/GenBank/DDBJ whole genome shotgun (WGS) entry which is preliminary data.</text>
</comment>
<reference evidence="3" key="1">
    <citation type="submission" date="2016-06" db="EMBL/GenBank/DDBJ databases">
        <title>Parallel loss of symbiosis genes in relatives of nitrogen-fixing non-legume Parasponia.</title>
        <authorList>
            <person name="Van Velzen R."/>
            <person name="Holmer R."/>
            <person name="Bu F."/>
            <person name="Rutten L."/>
            <person name="Van Zeijl A."/>
            <person name="Liu W."/>
            <person name="Santuari L."/>
            <person name="Cao Q."/>
            <person name="Sharma T."/>
            <person name="Shen D."/>
            <person name="Roswanjaya Y."/>
            <person name="Wardhani T."/>
            <person name="Kalhor M.S."/>
            <person name="Jansen J."/>
            <person name="Van den Hoogen J."/>
            <person name="Gungor B."/>
            <person name="Hartog M."/>
            <person name="Hontelez J."/>
            <person name="Verver J."/>
            <person name="Yang W.-C."/>
            <person name="Schijlen E."/>
            <person name="Repin R."/>
            <person name="Schilthuizen M."/>
            <person name="Schranz E."/>
            <person name="Heidstra R."/>
            <person name="Miyata K."/>
            <person name="Fedorova E."/>
            <person name="Kohlen W."/>
            <person name="Bisseling T."/>
            <person name="Smit S."/>
            <person name="Geurts R."/>
        </authorList>
    </citation>
    <scope>NUCLEOTIDE SEQUENCE [LARGE SCALE GENOMIC DNA]</scope>
    <source>
        <strain evidence="3">cv. RG33-2</strain>
    </source>
</reference>
<dbReference type="InParanoid" id="A0A2P5EA64"/>
<evidence type="ECO:0000313" key="3">
    <source>
        <dbReference type="Proteomes" id="UP000237000"/>
    </source>
</evidence>
<organism evidence="2 3">
    <name type="scientific">Trema orientale</name>
    <name type="common">Charcoal tree</name>
    <name type="synonym">Celtis orientalis</name>
    <dbReference type="NCBI Taxonomy" id="63057"/>
    <lineage>
        <taxon>Eukaryota</taxon>
        <taxon>Viridiplantae</taxon>
        <taxon>Streptophyta</taxon>
        <taxon>Embryophyta</taxon>
        <taxon>Tracheophyta</taxon>
        <taxon>Spermatophyta</taxon>
        <taxon>Magnoliopsida</taxon>
        <taxon>eudicotyledons</taxon>
        <taxon>Gunneridae</taxon>
        <taxon>Pentapetalae</taxon>
        <taxon>rosids</taxon>
        <taxon>fabids</taxon>
        <taxon>Rosales</taxon>
        <taxon>Cannabaceae</taxon>
        <taxon>Trema</taxon>
    </lineage>
</organism>
<dbReference type="Proteomes" id="UP000237000">
    <property type="component" value="Unassembled WGS sequence"/>
</dbReference>
<evidence type="ECO:0000256" key="1">
    <source>
        <dbReference type="SAM" id="SignalP"/>
    </source>
</evidence>
<protein>
    <submittedName>
        <fullName evidence="2">Pollen Ole e 1 allergen and extensin family protein</fullName>
    </submittedName>
</protein>
<dbReference type="EMBL" id="JXTC01000195">
    <property type="protein sequence ID" value="PON82429.1"/>
    <property type="molecule type" value="Genomic_DNA"/>
</dbReference>
<evidence type="ECO:0000313" key="2">
    <source>
        <dbReference type="EMBL" id="PON82429.1"/>
    </source>
</evidence>
<dbReference type="InterPro" id="IPR040404">
    <property type="entry name" value="Phylloplanin-like"/>
</dbReference>
<feature type="chain" id="PRO_5015157425" evidence="1">
    <location>
        <begin position="25"/>
        <end position="170"/>
    </location>
</feature>
<dbReference type="PANTHER" id="PTHR34458">
    <property type="entry name" value="POLLEN OLE E 1 ALLERGEN AND EXTENSIN FAMILY PROTEIN-RELATED"/>
    <property type="match status" value="1"/>
</dbReference>
<dbReference type="PANTHER" id="PTHR34458:SF11">
    <property type="entry name" value="MD-2-RELATED LIPID-RECOGNITION DOMAIN-CONTAINING PROTEIN"/>
    <property type="match status" value="1"/>
</dbReference>
<gene>
    <name evidence="2" type="ORF">TorRG33x02_217970</name>
</gene>
<dbReference type="AlphaFoldDB" id="A0A2P5EA64"/>
<feature type="signal peptide" evidence="1">
    <location>
        <begin position="1"/>
        <end position="24"/>
    </location>
</feature>
<sequence>MGDRSRALILMQIALLLITTTSVAHCFLADNPLDDPAYRHQILKIRILGRLECSVPPDRPPRNPLILGLTNVILNCTSRSSVLDAVSDVNGLFTAVLDTAKAVLFNPVANPEECRLVVRLPMARCAAYPPTGTLEAPLSLQGIVSNALLGGRVAHYRAGEFHYCPPTDHY</sequence>
<keyword evidence="1" id="KW-0732">Signal</keyword>
<keyword evidence="3" id="KW-1185">Reference proteome</keyword>